<evidence type="ECO:0000256" key="5">
    <source>
        <dbReference type="ARBA" id="ARBA00022989"/>
    </source>
</evidence>
<dbReference type="GO" id="GO:0036376">
    <property type="term" value="P:sodium ion export across plasma membrane"/>
    <property type="evidence" value="ECO:0007669"/>
    <property type="project" value="TreeGrafter"/>
</dbReference>
<dbReference type="Gene3D" id="2.60.40.1660">
    <property type="entry name" value="Na, k-atpase alpha subunit"/>
    <property type="match status" value="1"/>
</dbReference>
<evidence type="ECO:0000256" key="6">
    <source>
        <dbReference type="ARBA" id="ARBA00023136"/>
    </source>
</evidence>
<comment type="similarity">
    <text evidence="2">Belongs to the X(+)/potassium ATPases subunit beta family.</text>
</comment>
<dbReference type="InterPro" id="IPR038702">
    <property type="entry name" value="Na/K_ATPase_sub_beta_sf"/>
</dbReference>
<reference evidence="8 9" key="1">
    <citation type="journal article" date="2015" name="Nat. Commun.">
        <title>Outbred genome sequencing and CRISPR/Cas9 gene editing in butterflies.</title>
        <authorList>
            <person name="Li X."/>
            <person name="Fan D."/>
            <person name="Zhang W."/>
            <person name="Liu G."/>
            <person name="Zhang L."/>
            <person name="Zhao L."/>
            <person name="Fang X."/>
            <person name="Chen L."/>
            <person name="Dong Y."/>
            <person name="Chen Y."/>
            <person name="Ding Y."/>
            <person name="Zhao R."/>
            <person name="Feng M."/>
            <person name="Zhu Y."/>
            <person name="Feng Y."/>
            <person name="Jiang X."/>
            <person name="Zhu D."/>
            <person name="Xiang H."/>
            <person name="Feng X."/>
            <person name="Li S."/>
            <person name="Wang J."/>
            <person name="Zhang G."/>
            <person name="Kronforst M.R."/>
            <person name="Wang W."/>
        </authorList>
    </citation>
    <scope>NUCLEOTIDE SEQUENCE [LARGE SCALE GENOMIC DNA]</scope>
    <source>
        <strain evidence="8">Ya'a_city_454_Px</strain>
        <tissue evidence="8">Whole body</tissue>
    </source>
</reference>
<dbReference type="PANTHER" id="PTHR11523">
    <property type="entry name" value="SODIUM/POTASSIUM-DEPENDENT ATPASE BETA SUBUNIT"/>
    <property type="match status" value="1"/>
</dbReference>
<dbReference type="AlphaFoldDB" id="A0A194PYS3"/>
<dbReference type="GO" id="GO:1990573">
    <property type="term" value="P:potassium ion import across plasma membrane"/>
    <property type="evidence" value="ECO:0007669"/>
    <property type="project" value="TreeGrafter"/>
</dbReference>
<evidence type="ECO:0000256" key="2">
    <source>
        <dbReference type="ARBA" id="ARBA00005876"/>
    </source>
</evidence>
<dbReference type="Pfam" id="PF00287">
    <property type="entry name" value="Na_K-ATPase"/>
    <property type="match status" value="1"/>
</dbReference>
<dbReference type="GO" id="GO:0006883">
    <property type="term" value="P:intracellular sodium ion homeostasis"/>
    <property type="evidence" value="ECO:0007669"/>
    <property type="project" value="TreeGrafter"/>
</dbReference>
<evidence type="ECO:0000256" key="1">
    <source>
        <dbReference type="ARBA" id="ARBA00004606"/>
    </source>
</evidence>
<keyword evidence="5 7" id="KW-1133">Transmembrane helix</keyword>
<dbReference type="GO" id="GO:0005890">
    <property type="term" value="C:sodium:potassium-exchanging ATPase complex"/>
    <property type="evidence" value="ECO:0007669"/>
    <property type="project" value="InterPro"/>
</dbReference>
<evidence type="ECO:0000256" key="4">
    <source>
        <dbReference type="ARBA" id="ARBA00022968"/>
    </source>
</evidence>
<dbReference type="EMBL" id="KQ459584">
    <property type="protein sequence ID" value="KPI98476.1"/>
    <property type="molecule type" value="Genomic_DNA"/>
</dbReference>
<evidence type="ECO:0000256" key="7">
    <source>
        <dbReference type="SAM" id="Phobius"/>
    </source>
</evidence>
<dbReference type="Proteomes" id="UP000053268">
    <property type="component" value="Unassembled WGS sequence"/>
</dbReference>
<dbReference type="GO" id="GO:0030007">
    <property type="term" value="P:intracellular potassium ion homeostasis"/>
    <property type="evidence" value="ECO:0007669"/>
    <property type="project" value="TreeGrafter"/>
</dbReference>
<accession>A0A194PYS3</accession>
<proteinExistence type="inferred from homology"/>
<evidence type="ECO:0000313" key="9">
    <source>
        <dbReference type="Proteomes" id="UP000053268"/>
    </source>
</evidence>
<evidence type="ECO:0000313" key="8">
    <source>
        <dbReference type="EMBL" id="KPI98476.1"/>
    </source>
</evidence>
<dbReference type="PANTHER" id="PTHR11523:SF28">
    <property type="entry name" value="NA_K-ATPASE BETA SUBUNIT ISOFORM 4-RELATED"/>
    <property type="match status" value="1"/>
</dbReference>
<keyword evidence="4" id="KW-0735">Signal-anchor</keyword>
<dbReference type="InterPro" id="IPR000402">
    <property type="entry name" value="Na/K_ATPase_sub_beta"/>
</dbReference>
<organism evidence="8 9">
    <name type="scientific">Papilio xuthus</name>
    <name type="common">Asian swallowtail butterfly</name>
    <dbReference type="NCBI Taxonomy" id="66420"/>
    <lineage>
        <taxon>Eukaryota</taxon>
        <taxon>Metazoa</taxon>
        <taxon>Ecdysozoa</taxon>
        <taxon>Arthropoda</taxon>
        <taxon>Hexapoda</taxon>
        <taxon>Insecta</taxon>
        <taxon>Pterygota</taxon>
        <taxon>Neoptera</taxon>
        <taxon>Endopterygota</taxon>
        <taxon>Lepidoptera</taxon>
        <taxon>Glossata</taxon>
        <taxon>Ditrysia</taxon>
        <taxon>Papilionoidea</taxon>
        <taxon>Papilionidae</taxon>
        <taxon>Papilioninae</taxon>
        <taxon>Papilio</taxon>
    </lineage>
</organism>
<evidence type="ECO:0000256" key="3">
    <source>
        <dbReference type="ARBA" id="ARBA00022692"/>
    </source>
</evidence>
<keyword evidence="6 7" id="KW-0472">Membrane</keyword>
<feature type="transmembrane region" description="Helical" evidence="7">
    <location>
        <begin position="12"/>
        <end position="35"/>
    </location>
</feature>
<dbReference type="STRING" id="66420.A0A194PYS3"/>
<keyword evidence="9" id="KW-1185">Reference proteome</keyword>
<gene>
    <name evidence="8" type="ORF">RR46_03628</name>
</gene>
<keyword evidence="3 7" id="KW-0812">Transmembrane</keyword>
<name>A0A194PYS3_PAPXU</name>
<protein>
    <submittedName>
        <fullName evidence="8">Sodium/potassium-transporting ATPase subunit beta-2</fullName>
    </submittedName>
</protein>
<sequence>MGFEKRTIKIIVCVAVLLLVIGAIIGLVLGLVLPYRYVELEVWPRSDEYNREQPLIQFRVNDPGSWHPWYNRINDFLRAYETNVPEEPPRAPCSTLRHDQRVPSPNCERALAVWAPCIADNFYGYRDGTPCVFLRLSHIHYWVPEPYNVSLPLALPPDMPNNIKQMMMQRPAHVYGDYVWVSCGGEFSSDQENVGPLQYIPAGLPPGFPTARLHTADRIPRAARAQPDPLPGPLIALLFENPRRGVLINVECRIWTRDILYDRSSRVGRARFEIYVE</sequence>
<comment type="subcellular location">
    <subcellularLocation>
        <location evidence="1">Membrane</location>
        <topology evidence="1">Single-pass type II membrane protein</topology>
    </subcellularLocation>
</comment>
<dbReference type="GO" id="GO:0001671">
    <property type="term" value="F:ATPase activator activity"/>
    <property type="evidence" value="ECO:0007669"/>
    <property type="project" value="TreeGrafter"/>
</dbReference>